<dbReference type="Proteomes" id="UP001372834">
    <property type="component" value="Unassembled WGS sequence"/>
</dbReference>
<accession>A0AAN8S1G1</accession>
<dbReference type="SUPFAM" id="SSF47095">
    <property type="entry name" value="HMG-box"/>
    <property type="match status" value="1"/>
</dbReference>
<feature type="region of interest" description="Disordered" evidence="1">
    <location>
        <begin position="153"/>
        <end position="189"/>
    </location>
</feature>
<dbReference type="GO" id="GO:0005634">
    <property type="term" value="C:nucleus"/>
    <property type="evidence" value="ECO:0007669"/>
    <property type="project" value="UniProtKB-ARBA"/>
</dbReference>
<dbReference type="InterPro" id="IPR036910">
    <property type="entry name" value="HMG_box_dom_sf"/>
</dbReference>
<protein>
    <submittedName>
        <fullName evidence="2">Uncharacterized protein</fullName>
    </submittedName>
</protein>
<sequence>MLQVNVKIEGCVEGMETRRILKNKGKKSLAIVLTARRIFQQEANIRCGGYVERYLTEFIRRPPDTACFEGIQLGQTDMGCGGCKPKKKPQCPKKRKKLPSINPFFHFLKCVWRKFKGCKRSVVVRYAVKKWRRMSKSEKQPFFEAACRAQDMHRQSKKKKDPCPPPCPSPCAKPKCPKKKKKKSNCPKC</sequence>
<name>A0AAN8S1G1_POLSC</name>
<comment type="caution">
    <text evidence="2">The sequence shown here is derived from an EMBL/GenBank/DDBJ whole genome shotgun (WGS) entry which is preliminary data.</text>
</comment>
<proteinExistence type="predicted"/>
<evidence type="ECO:0000256" key="1">
    <source>
        <dbReference type="SAM" id="MobiDB-lite"/>
    </source>
</evidence>
<dbReference type="CDD" id="cd00084">
    <property type="entry name" value="HMG-box_SF"/>
    <property type="match status" value="1"/>
</dbReference>
<dbReference type="EMBL" id="JAWJWE010000003">
    <property type="protein sequence ID" value="KAK6639063.1"/>
    <property type="molecule type" value="Genomic_DNA"/>
</dbReference>
<reference evidence="2 3" key="1">
    <citation type="submission" date="2023-10" db="EMBL/GenBank/DDBJ databases">
        <title>Genomes of two closely related lineages of the louse Polyplax serrata with different host specificities.</title>
        <authorList>
            <person name="Martinu J."/>
            <person name="Tarabai H."/>
            <person name="Stefka J."/>
            <person name="Hypsa V."/>
        </authorList>
    </citation>
    <scope>NUCLEOTIDE SEQUENCE [LARGE SCALE GENOMIC DNA]</scope>
    <source>
        <strain evidence="2">HR10_N</strain>
    </source>
</reference>
<dbReference type="Gene3D" id="1.10.30.10">
    <property type="entry name" value="High mobility group box domain"/>
    <property type="match status" value="1"/>
</dbReference>
<dbReference type="AlphaFoldDB" id="A0AAN8S1G1"/>
<organism evidence="2 3">
    <name type="scientific">Polyplax serrata</name>
    <name type="common">Common mouse louse</name>
    <dbReference type="NCBI Taxonomy" id="468196"/>
    <lineage>
        <taxon>Eukaryota</taxon>
        <taxon>Metazoa</taxon>
        <taxon>Ecdysozoa</taxon>
        <taxon>Arthropoda</taxon>
        <taxon>Hexapoda</taxon>
        <taxon>Insecta</taxon>
        <taxon>Pterygota</taxon>
        <taxon>Neoptera</taxon>
        <taxon>Paraneoptera</taxon>
        <taxon>Psocodea</taxon>
        <taxon>Troctomorpha</taxon>
        <taxon>Phthiraptera</taxon>
        <taxon>Anoplura</taxon>
        <taxon>Polyplacidae</taxon>
        <taxon>Polyplax</taxon>
    </lineage>
</organism>
<evidence type="ECO:0000313" key="2">
    <source>
        <dbReference type="EMBL" id="KAK6639063.1"/>
    </source>
</evidence>
<feature type="compositionally biased region" description="Basic residues" evidence="1">
    <location>
        <begin position="175"/>
        <end position="189"/>
    </location>
</feature>
<gene>
    <name evidence="2" type="ORF">RUM43_007333</name>
</gene>
<evidence type="ECO:0000313" key="3">
    <source>
        <dbReference type="Proteomes" id="UP001372834"/>
    </source>
</evidence>